<reference evidence="2 3" key="1">
    <citation type="journal article" date="2016" name="Mol. Biol. Evol.">
        <title>Comparative Genomics of Early-Diverging Mushroom-Forming Fungi Provides Insights into the Origins of Lignocellulose Decay Capabilities.</title>
        <authorList>
            <person name="Nagy L.G."/>
            <person name="Riley R."/>
            <person name="Tritt A."/>
            <person name="Adam C."/>
            <person name="Daum C."/>
            <person name="Floudas D."/>
            <person name="Sun H."/>
            <person name="Yadav J.S."/>
            <person name="Pangilinan J."/>
            <person name="Larsson K.H."/>
            <person name="Matsuura K."/>
            <person name="Barry K."/>
            <person name="Labutti K."/>
            <person name="Kuo R."/>
            <person name="Ohm R.A."/>
            <person name="Bhattacharya S.S."/>
            <person name="Shirouzu T."/>
            <person name="Yoshinaga Y."/>
            <person name="Martin F.M."/>
            <person name="Grigoriev I.V."/>
            <person name="Hibbett D.S."/>
        </authorList>
    </citation>
    <scope>NUCLEOTIDE SEQUENCE [LARGE SCALE GENOMIC DNA]</scope>
    <source>
        <strain evidence="2 3">HHB14362 ss-1</strain>
    </source>
</reference>
<name>A0A165NRS6_9AGAM</name>
<evidence type="ECO:0000256" key="1">
    <source>
        <dbReference type="SAM" id="MobiDB-lite"/>
    </source>
</evidence>
<feature type="compositionally biased region" description="Basic and acidic residues" evidence="1">
    <location>
        <begin position="189"/>
        <end position="202"/>
    </location>
</feature>
<feature type="region of interest" description="Disordered" evidence="1">
    <location>
        <begin position="219"/>
        <end position="241"/>
    </location>
</feature>
<gene>
    <name evidence="2" type="ORF">NEOLEDRAFT_1182934</name>
</gene>
<keyword evidence="3" id="KW-1185">Reference proteome</keyword>
<feature type="compositionally biased region" description="Low complexity" evidence="1">
    <location>
        <begin position="21"/>
        <end position="34"/>
    </location>
</feature>
<dbReference type="OrthoDB" id="3030351at2759"/>
<dbReference type="Proteomes" id="UP000076761">
    <property type="component" value="Unassembled WGS sequence"/>
</dbReference>
<dbReference type="InParanoid" id="A0A165NRS6"/>
<feature type="region of interest" description="Disordered" evidence="1">
    <location>
        <begin position="1"/>
        <end position="94"/>
    </location>
</feature>
<protein>
    <submittedName>
        <fullName evidence="2">Uncharacterized protein</fullName>
    </submittedName>
</protein>
<evidence type="ECO:0000313" key="3">
    <source>
        <dbReference type="Proteomes" id="UP000076761"/>
    </source>
</evidence>
<dbReference type="AlphaFoldDB" id="A0A165NRS6"/>
<evidence type="ECO:0000313" key="2">
    <source>
        <dbReference type="EMBL" id="KZT20010.1"/>
    </source>
</evidence>
<accession>A0A165NRS6</accession>
<sequence length="241" mass="26519">MGELLTTVQTARRAGQAVSQPTKSIPSLPISIPTPRRRAALPTGSPARRTESSDLLFDMSPVRSTSGLVLPRPLSNKSEESREEKSAARAPSDPLDDLNFVEVSCVHGKEPSPEELFLYTIPTLSKQPSAMVQYPYSQARIKSVSSPYKGLHSQSKVAGTIPYHGRQFRDDGDRSEDEFQASSFDSLSDADRSQPYDGEPSRRSKIISHVKITGFVPSTQKVTPRHLPQSSLHLTPVNTRH</sequence>
<proteinExistence type="predicted"/>
<feature type="compositionally biased region" description="Basic and acidic residues" evidence="1">
    <location>
        <begin position="77"/>
        <end position="87"/>
    </location>
</feature>
<organism evidence="2 3">
    <name type="scientific">Neolentinus lepideus HHB14362 ss-1</name>
    <dbReference type="NCBI Taxonomy" id="1314782"/>
    <lineage>
        <taxon>Eukaryota</taxon>
        <taxon>Fungi</taxon>
        <taxon>Dikarya</taxon>
        <taxon>Basidiomycota</taxon>
        <taxon>Agaricomycotina</taxon>
        <taxon>Agaricomycetes</taxon>
        <taxon>Gloeophyllales</taxon>
        <taxon>Gloeophyllaceae</taxon>
        <taxon>Neolentinus</taxon>
    </lineage>
</organism>
<feature type="compositionally biased region" description="Polar residues" evidence="1">
    <location>
        <begin position="1"/>
        <end position="10"/>
    </location>
</feature>
<feature type="region of interest" description="Disordered" evidence="1">
    <location>
        <begin position="157"/>
        <end position="205"/>
    </location>
</feature>
<dbReference type="EMBL" id="KV425628">
    <property type="protein sequence ID" value="KZT20010.1"/>
    <property type="molecule type" value="Genomic_DNA"/>
</dbReference>